<proteinExistence type="predicted"/>
<dbReference type="Proteomes" id="UP000028524">
    <property type="component" value="Unassembled WGS sequence"/>
</dbReference>
<organism evidence="2 3">
    <name type="scientific">Stachybotrys chlorohalonatus (strain IBT 40285)</name>
    <dbReference type="NCBI Taxonomy" id="1283841"/>
    <lineage>
        <taxon>Eukaryota</taxon>
        <taxon>Fungi</taxon>
        <taxon>Dikarya</taxon>
        <taxon>Ascomycota</taxon>
        <taxon>Pezizomycotina</taxon>
        <taxon>Sordariomycetes</taxon>
        <taxon>Hypocreomycetidae</taxon>
        <taxon>Hypocreales</taxon>
        <taxon>Stachybotryaceae</taxon>
        <taxon>Stachybotrys</taxon>
    </lineage>
</organism>
<dbReference type="AlphaFoldDB" id="A0A084QVQ5"/>
<protein>
    <submittedName>
        <fullName evidence="2">Uncharacterized protein</fullName>
    </submittedName>
</protein>
<dbReference type="InParanoid" id="A0A084QVQ5"/>
<gene>
    <name evidence="2" type="ORF">S40285_10700</name>
</gene>
<feature type="region of interest" description="Disordered" evidence="1">
    <location>
        <begin position="34"/>
        <end position="60"/>
    </location>
</feature>
<reference evidence="2 3" key="1">
    <citation type="journal article" date="2014" name="BMC Genomics">
        <title>Comparative genome sequencing reveals chemotype-specific gene clusters in the toxigenic black mold Stachybotrys.</title>
        <authorList>
            <person name="Semeiks J."/>
            <person name="Borek D."/>
            <person name="Otwinowski Z."/>
            <person name="Grishin N.V."/>
        </authorList>
    </citation>
    <scope>NUCLEOTIDE SEQUENCE [LARGE SCALE GENOMIC DNA]</scope>
    <source>
        <strain evidence="2 3">IBT 40285</strain>
    </source>
</reference>
<evidence type="ECO:0000256" key="1">
    <source>
        <dbReference type="SAM" id="MobiDB-lite"/>
    </source>
</evidence>
<sequence>MDRITTSSIFMDGLLEPDILSVSNIEVNAADKKRARIEDDEEDESTNRISQNPTNHRKERAYADQMVPGGTKGQTKKVKPIKPIQNLLNQEEIIAKLAKDILAKSISISNQDLLKLLPSLAKTIGESCQAFSNGIEKVVRVKEMYNDETSKPSQITSAITCTTAGIEPRSTVGKFIEDFFHKFDRMYGPYLTDVALCKDPKCWDFYHRQI</sequence>
<keyword evidence="3" id="KW-1185">Reference proteome</keyword>
<evidence type="ECO:0000313" key="3">
    <source>
        <dbReference type="Proteomes" id="UP000028524"/>
    </source>
</evidence>
<name>A0A084QVQ5_STAC4</name>
<dbReference type="EMBL" id="KL660025">
    <property type="protein sequence ID" value="KFA68040.1"/>
    <property type="molecule type" value="Genomic_DNA"/>
</dbReference>
<accession>A0A084QVQ5</accession>
<dbReference type="HOGENOM" id="CLU_1310819_0_0_1"/>
<evidence type="ECO:0000313" key="2">
    <source>
        <dbReference type="EMBL" id="KFA68040.1"/>
    </source>
</evidence>